<accession>A0A1C5JZ08</accession>
<dbReference type="Proteomes" id="UP000198215">
    <property type="component" value="Chromosome I"/>
</dbReference>
<dbReference type="EMBL" id="LT607753">
    <property type="protein sequence ID" value="SCG75266.1"/>
    <property type="molecule type" value="Genomic_DNA"/>
</dbReference>
<name>A0A1C5JZ08_9ACTN</name>
<dbReference type="AlphaFoldDB" id="A0A1C5JZ08"/>
<protein>
    <submittedName>
        <fullName evidence="1">Uncharacterized protein</fullName>
    </submittedName>
</protein>
<reference evidence="2" key="1">
    <citation type="submission" date="2016-06" db="EMBL/GenBank/DDBJ databases">
        <authorList>
            <person name="Varghese N."/>
            <person name="Submissions Spin"/>
        </authorList>
    </citation>
    <scope>NUCLEOTIDE SEQUENCE [LARGE SCALE GENOMIC DNA]</scope>
    <source>
        <strain evidence="2">DSM 45161</strain>
    </source>
</reference>
<keyword evidence="2" id="KW-1185">Reference proteome</keyword>
<dbReference type="OrthoDB" id="3402401at2"/>
<gene>
    <name evidence="1" type="ORF">GA0070614_5637</name>
</gene>
<evidence type="ECO:0000313" key="1">
    <source>
        <dbReference type="EMBL" id="SCG75266.1"/>
    </source>
</evidence>
<dbReference type="RefSeq" id="WP_088978741.1">
    <property type="nucleotide sequence ID" value="NZ_LT607753.1"/>
</dbReference>
<organism evidence="1 2">
    <name type="scientific">Micromonospora coxensis</name>
    <dbReference type="NCBI Taxonomy" id="356852"/>
    <lineage>
        <taxon>Bacteria</taxon>
        <taxon>Bacillati</taxon>
        <taxon>Actinomycetota</taxon>
        <taxon>Actinomycetes</taxon>
        <taxon>Micromonosporales</taxon>
        <taxon>Micromonosporaceae</taxon>
        <taxon>Micromonospora</taxon>
    </lineage>
</organism>
<sequence>MTGAWNRITRLTGSVVGQARSVRDKARELREEFRGTDEPERLLVAPLVPGQQVRYVSQFGFYGDEYHKMGAQFADQVGDALADSFDPRVLYGLLNIVNPVAWVDAVITPVRIAAGVLTLPAKAVVAGGADAGQARDGQLVPPRRPLPLTPEQEAFRALFGFDAYQPLADQLAEFTFHYRYAFSGDLTSLAGGMLLFLARFTDTPVAVTDTHLHVLELPERPAPGQPDERRPRLLWSVERRRLARVDFDYGPTRLLQFPATIVFDDGSWIHVVNPTTRDDQNRFLQALEGVPGKRPGDR</sequence>
<proteinExistence type="predicted"/>
<evidence type="ECO:0000313" key="2">
    <source>
        <dbReference type="Proteomes" id="UP000198215"/>
    </source>
</evidence>